<proteinExistence type="predicted"/>
<evidence type="ECO:0000313" key="4">
    <source>
        <dbReference type="Proteomes" id="UP001332243"/>
    </source>
</evidence>
<dbReference type="EMBL" id="JAZGQK010000006">
    <property type="protein sequence ID" value="MEE6258583.1"/>
    <property type="molecule type" value="Genomic_DNA"/>
</dbReference>
<comment type="caution">
    <text evidence="3">The sequence shown here is derived from an EMBL/GenBank/DDBJ whole genome shotgun (WGS) entry which is preliminary data.</text>
</comment>
<feature type="compositionally biased region" description="Low complexity" evidence="1">
    <location>
        <begin position="126"/>
        <end position="153"/>
    </location>
</feature>
<keyword evidence="2" id="KW-0812">Transmembrane</keyword>
<keyword evidence="4" id="KW-1185">Reference proteome</keyword>
<organism evidence="3 4">
    <name type="scientific">Plantactinospora sonchi</name>
    <dbReference type="NCBI Taxonomy" id="1544735"/>
    <lineage>
        <taxon>Bacteria</taxon>
        <taxon>Bacillati</taxon>
        <taxon>Actinomycetota</taxon>
        <taxon>Actinomycetes</taxon>
        <taxon>Micromonosporales</taxon>
        <taxon>Micromonosporaceae</taxon>
        <taxon>Plantactinospora</taxon>
    </lineage>
</organism>
<name>A0ABU7RQ20_9ACTN</name>
<feature type="compositionally biased region" description="Pro residues" evidence="1">
    <location>
        <begin position="165"/>
        <end position="176"/>
    </location>
</feature>
<evidence type="ECO:0000256" key="1">
    <source>
        <dbReference type="SAM" id="MobiDB-lite"/>
    </source>
</evidence>
<reference evidence="3 4" key="1">
    <citation type="submission" date="2024-01" db="EMBL/GenBank/DDBJ databases">
        <title>Genome insights into Plantactinospora sonchi sp. nov.</title>
        <authorList>
            <person name="Wang L."/>
        </authorList>
    </citation>
    <scope>NUCLEOTIDE SEQUENCE [LARGE SCALE GENOMIC DNA]</scope>
    <source>
        <strain evidence="3 4">NEAU-QY2</strain>
    </source>
</reference>
<feature type="transmembrane region" description="Helical" evidence="2">
    <location>
        <begin position="48"/>
        <end position="66"/>
    </location>
</feature>
<evidence type="ECO:0000313" key="3">
    <source>
        <dbReference type="EMBL" id="MEE6258583.1"/>
    </source>
</evidence>
<accession>A0ABU7RQ20</accession>
<feature type="region of interest" description="Disordered" evidence="1">
    <location>
        <begin position="1"/>
        <end position="41"/>
    </location>
</feature>
<evidence type="ECO:0000256" key="2">
    <source>
        <dbReference type="SAM" id="Phobius"/>
    </source>
</evidence>
<feature type="region of interest" description="Disordered" evidence="1">
    <location>
        <begin position="82"/>
        <end position="180"/>
    </location>
</feature>
<gene>
    <name evidence="3" type="ORF">V1633_08780</name>
</gene>
<protein>
    <recommendedName>
        <fullName evidence="5">Excalibur calcium-binding domain-containing protein</fullName>
    </recommendedName>
</protein>
<keyword evidence="2" id="KW-0472">Membrane</keyword>
<sequence length="257" mass="25725">MTGNAPEATAADSTGRHRAGRAQGAAGQIAGGRRGATGRERGGGRIRLLSVLGLGVGVLVAAASFGPTAVRPLIWGEPEPQVGVPVHGSRGSTPSSAPQPPPAVPVATPSGVAPSGTPDPSPSPTPTASAPGDRATPTPSTSPRRPTGPAGTPTPAPGGTTGAPVVPPPPAAPPQPVLLGPDGRDALARMIDGYCDRHVGGTSWADPRGDGGWECDRILLSSRTVDLDLACRDAYGDGAFPDNPDPGDAHGWRCYRR</sequence>
<evidence type="ECO:0008006" key="5">
    <source>
        <dbReference type="Google" id="ProtNLM"/>
    </source>
</evidence>
<dbReference type="RefSeq" id="WP_331213681.1">
    <property type="nucleotide sequence ID" value="NZ_JAZGQK010000006.1"/>
</dbReference>
<dbReference type="Proteomes" id="UP001332243">
    <property type="component" value="Unassembled WGS sequence"/>
</dbReference>
<feature type="compositionally biased region" description="Low complexity" evidence="1">
    <location>
        <begin position="105"/>
        <end position="116"/>
    </location>
</feature>
<keyword evidence="2" id="KW-1133">Transmembrane helix</keyword>